<evidence type="ECO:0000256" key="3">
    <source>
        <dbReference type="ARBA" id="ARBA00022670"/>
    </source>
</evidence>
<sequence length="212" mass="23353">MPEAPHQKHPLFTAIVRPGPSQLLALGLALLMLVLTGLDTWLFEWLKLEKVRVSDGELWRLLTANLVHYGWSHTLMNLAALLVGSYALFLDYPWQRFALLVLSCSLSVGLGMWLLDSDYGSYAGFSGVMHGLILAGIIHSRAHPLWLRLAAFAIVIAKLVQEQSPGYQATDLQAMLPVPVAVNSHVYGACAGVLIAIIYELLDYRISSTTKD</sequence>
<comment type="similarity">
    <text evidence="2">Belongs to the peptidase S54 family.</text>
</comment>
<dbReference type="Pfam" id="PF01694">
    <property type="entry name" value="Rhomboid"/>
    <property type="match status" value="1"/>
</dbReference>
<evidence type="ECO:0000313" key="10">
    <source>
        <dbReference type="EMBL" id="ACE83062.1"/>
    </source>
</evidence>
<feature type="transmembrane region" description="Helical" evidence="8">
    <location>
        <begin position="23"/>
        <end position="46"/>
    </location>
</feature>
<evidence type="ECO:0000256" key="6">
    <source>
        <dbReference type="ARBA" id="ARBA00022989"/>
    </source>
</evidence>
<feature type="transmembrane region" description="Helical" evidence="8">
    <location>
        <begin position="66"/>
        <end position="90"/>
    </location>
</feature>
<keyword evidence="11" id="KW-1185">Reference proteome</keyword>
<proteinExistence type="inferred from homology"/>
<dbReference type="STRING" id="498211.CJA_0974"/>
<dbReference type="NCBIfam" id="TIGR03902">
    <property type="entry name" value="rhom_GG_sort"/>
    <property type="match status" value="1"/>
</dbReference>
<dbReference type="RefSeq" id="WP_012486622.1">
    <property type="nucleotide sequence ID" value="NC_010995.1"/>
</dbReference>
<comment type="subcellular location">
    <subcellularLocation>
        <location evidence="1">Membrane</location>
        <topology evidence="1">Multi-pass membrane protein</topology>
    </subcellularLocation>
</comment>
<dbReference type="PANTHER" id="PTHR43066:SF1">
    <property type="entry name" value="RHOMBOID PROTEIN 2"/>
    <property type="match status" value="1"/>
</dbReference>
<dbReference type="InterPro" id="IPR022764">
    <property type="entry name" value="Peptidase_S54_rhomboid_dom"/>
</dbReference>
<dbReference type="KEGG" id="cja:CJA_0974"/>
<evidence type="ECO:0000256" key="2">
    <source>
        <dbReference type="ARBA" id="ARBA00009045"/>
    </source>
</evidence>
<name>B3PLF0_CELJU</name>
<dbReference type="SUPFAM" id="SSF144091">
    <property type="entry name" value="Rhomboid-like"/>
    <property type="match status" value="1"/>
</dbReference>
<dbReference type="GO" id="GO:0006508">
    <property type="term" value="P:proteolysis"/>
    <property type="evidence" value="ECO:0007669"/>
    <property type="project" value="UniProtKB-KW"/>
</dbReference>
<organism evidence="10 11">
    <name type="scientific">Cellvibrio japonicus (strain Ueda107)</name>
    <name type="common">Pseudomonas fluorescens subsp. cellulosa</name>
    <dbReference type="NCBI Taxonomy" id="498211"/>
    <lineage>
        <taxon>Bacteria</taxon>
        <taxon>Pseudomonadati</taxon>
        <taxon>Pseudomonadota</taxon>
        <taxon>Gammaproteobacteria</taxon>
        <taxon>Cellvibrionales</taxon>
        <taxon>Cellvibrionaceae</taxon>
        <taxon>Cellvibrio</taxon>
    </lineage>
</organism>
<keyword evidence="6 8" id="KW-1133">Transmembrane helix</keyword>
<keyword evidence="3" id="KW-0645">Protease</keyword>
<feature type="transmembrane region" description="Helical" evidence="8">
    <location>
        <begin position="181"/>
        <end position="202"/>
    </location>
</feature>
<accession>B3PLF0</accession>
<feature type="domain" description="Peptidase S54 rhomboid" evidence="9">
    <location>
        <begin position="56"/>
        <end position="199"/>
    </location>
</feature>
<dbReference type="Gene3D" id="1.20.1540.10">
    <property type="entry name" value="Rhomboid-like"/>
    <property type="match status" value="1"/>
</dbReference>
<feature type="transmembrane region" description="Helical" evidence="8">
    <location>
        <begin position="121"/>
        <end position="138"/>
    </location>
</feature>
<dbReference type="EMBL" id="CP000934">
    <property type="protein sequence ID" value="ACE83062.1"/>
    <property type="molecule type" value="Genomic_DNA"/>
</dbReference>
<gene>
    <name evidence="10" type="ordered locus">CJA_0974</name>
</gene>
<dbReference type="InterPro" id="IPR035952">
    <property type="entry name" value="Rhomboid-like_sf"/>
</dbReference>
<evidence type="ECO:0000256" key="7">
    <source>
        <dbReference type="ARBA" id="ARBA00023136"/>
    </source>
</evidence>
<evidence type="ECO:0000259" key="9">
    <source>
        <dbReference type="Pfam" id="PF01694"/>
    </source>
</evidence>
<feature type="transmembrane region" description="Helical" evidence="8">
    <location>
        <begin position="97"/>
        <end position="115"/>
    </location>
</feature>
<evidence type="ECO:0000313" key="11">
    <source>
        <dbReference type="Proteomes" id="UP000001036"/>
    </source>
</evidence>
<evidence type="ECO:0000256" key="5">
    <source>
        <dbReference type="ARBA" id="ARBA00022801"/>
    </source>
</evidence>
<keyword evidence="4 8" id="KW-0812">Transmembrane</keyword>
<protein>
    <submittedName>
        <fullName evidence="10">Peptidase, rhomboid family</fullName>
    </submittedName>
</protein>
<dbReference type="Proteomes" id="UP000001036">
    <property type="component" value="Chromosome"/>
</dbReference>
<dbReference type="AlphaFoldDB" id="B3PLF0"/>
<evidence type="ECO:0000256" key="1">
    <source>
        <dbReference type="ARBA" id="ARBA00004141"/>
    </source>
</evidence>
<keyword evidence="5" id="KW-0378">Hydrolase</keyword>
<dbReference type="PANTHER" id="PTHR43066">
    <property type="entry name" value="RHOMBOID-RELATED PROTEIN"/>
    <property type="match status" value="1"/>
</dbReference>
<keyword evidence="7 8" id="KW-0472">Membrane</keyword>
<dbReference type="GO" id="GO:0016020">
    <property type="term" value="C:membrane"/>
    <property type="evidence" value="ECO:0007669"/>
    <property type="project" value="UniProtKB-SubCell"/>
</dbReference>
<dbReference type="InterPro" id="IPR023826">
    <property type="entry name" value="Rhom-like_SP_proteobac"/>
</dbReference>
<evidence type="ECO:0000256" key="8">
    <source>
        <dbReference type="SAM" id="Phobius"/>
    </source>
</evidence>
<dbReference type="eggNOG" id="COG0705">
    <property type="taxonomic scope" value="Bacteria"/>
</dbReference>
<dbReference type="HOGENOM" id="CLU_108530_0_0_6"/>
<dbReference type="GO" id="GO:0004252">
    <property type="term" value="F:serine-type endopeptidase activity"/>
    <property type="evidence" value="ECO:0007669"/>
    <property type="project" value="InterPro"/>
</dbReference>
<reference evidence="10 11" key="1">
    <citation type="journal article" date="2008" name="J. Bacteriol.">
        <title>Insights into plant cell wall degradation from the genome sequence of the soil bacterium Cellvibrio japonicus.</title>
        <authorList>
            <person name="Deboy R.T."/>
            <person name="Mongodin E.F."/>
            <person name="Fouts D.E."/>
            <person name="Tailford L.E."/>
            <person name="Khouri H."/>
            <person name="Emerson J.B."/>
            <person name="Mohamoud Y."/>
            <person name="Watkins K."/>
            <person name="Henrissat B."/>
            <person name="Gilbert H.J."/>
            <person name="Nelson K.E."/>
        </authorList>
    </citation>
    <scope>NUCLEOTIDE SEQUENCE [LARGE SCALE GENOMIC DNA]</scope>
    <source>
        <strain evidence="10 11">Ueda107</strain>
    </source>
</reference>
<evidence type="ECO:0000256" key="4">
    <source>
        <dbReference type="ARBA" id="ARBA00022692"/>
    </source>
</evidence>
<feature type="transmembrane region" description="Helical" evidence="8">
    <location>
        <begin position="145"/>
        <end position="161"/>
    </location>
</feature>